<gene>
    <name evidence="1" type="ORF">LCGC14_2536040</name>
</gene>
<dbReference type="AlphaFoldDB" id="A0A0F9D3N8"/>
<name>A0A0F9D3N8_9ZZZZ</name>
<accession>A0A0F9D3N8</accession>
<protein>
    <submittedName>
        <fullName evidence="1">Uncharacterized protein</fullName>
    </submittedName>
</protein>
<organism evidence="1">
    <name type="scientific">marine sediment metagenome</name>
    <dbReference type="NCBI Taxonomy" id="412755"/>
    <lineage>
        <taxon>unclassified sequences</taxon>
        <taxon>metagenomes</taxon>
        <taxon>ecological metagenomes</taxon>
    </lineage>
</organism>
<proteinExistence type="predicted"/>
<comment type="caution">
    <text evidence="1">The sequence shown here is derived from an EMBL/GenBank/DDBJ whole genome shotgun (WGS) entry which is preliminary data.</text>
</comment>
<evidence type="ECO:0000313" key="1">
    <source>
        <dbReference type="EMBL" id="KKL12411.1"/>
    </source>
</evidence>
<sequence>MPEAIFTITGSIGDFTRLDNLYKSLKRESEKLLTDWTMNIKVTYEEKKGEKPD</sequence>
<dbReference type="EMBL" id="LAZR01041269">
    <property type="protein sequence ID" value="KKL12411.1"/>
    <property type="molecule type" value="Genomic_DNA"/>
</dbReference>
<reference evidence="1" key="1">
    <citation type="journal article" date="2015" name="Nature">
        <title>Complex archaea that bridge the gap between prokaryotes and eukaryotes.</title>
        <authorList>
            <person name="Spang A."/>
            <person name="Saw J.H."/>
            <person name="Jorgensen S.L."/>
            <person name="Zaremba-Niedzwiedzka K."/>
            <person name="Martijn J."/>
            <person name="Lind A.E."/>
            <person name="van Eijk R."/>
            <person name="Schleper C."/>
            <person name="Guy L."/>
            <person name="Ettema T.J."/>
        </authorList>
    </citation>
    <scope>NUCLEOTIDE SEQUENCE</scope>
</reference>